<proteinExistence type="predicted"/>
<sequence length="31" mass="3449">MTGFVLARSSPVLARRARALSRHLVRSLNRG</sequence>
<gene>
    <name evidence="1" type="ORF">SAMN04489751_0917</name>
</gene>
<accession>A0A1H1NCI7</accession>
<dbReference type="AlphaFoldDB" id="A0A1H1NCI7"/>
<organism evidence="1 2">
    <name type="scientific">Brevibacterium sandarakinum</name>
    <dbReference type="NCBI Taxonomy" id="629680"/>
    <lineage>
        <taxon>Bacteria</taxon>
        <taxon>Bacillati</taxon>
        <taxon>Actinomycetota</taxon>
        <taxon>Actinomycetes</taxon>
        <taxon>Micrococcales</taxon>
        <taxon>Brevibacteriaceae</taxon>
        <taxon>Brevibacterium</taxon>
    </lineage>
</organism>
<evidence type="ECO:0000313" key="1">
    <source>
        <dbReference type="EMBL" id="SDR96751.1"/>
    </source>
</evidence>
<reference evidence="1" key="1">
    <citation type="submission" date="2016-10" db="EMBL/GenBank/DDBJ databases">
        <authorList>
            <person name="Varghese N."/>
            <person name="Submissions S."/>
        </authorList>
    </citation>
    <scope>NUCLEOTIDE SEQUENCE [LARGE SCALE GENOMIC DNA]</scope>
    <source>
        <strain evidence="1">DSM 22082</strain>
    </source>
</reference>
<name>A0A1H1NCI7_BRESA</name>
<protein>
    <submittedName>
        <fullName evidence="1">Uncharacterized protein</fullName>
    </submittedName>
</protein>
<keyword evidence="2" id="KW-1185">Reference proteome</keyword>
<evidence type="ECO:0000313" key="2">
    <source>
        <dbReference type="Proteomes" id="UP000199700"/>
    </source>
</evidence>
<dbReference type="Proteomes" id="UP000199700">
    <property type="component" value="Chromosome"/>
</dbReference>
<dbReference type="EMBL" id="LT629739">
    <property type="protein sequence ID" value="SDR96751.1"/>
    <property type="molecule type" value="Genomic_DNA"/>
</dbReference>